<dbReference type="GO" id="GO:0046488">
    <property type="term" value="P:phosphatidylinositol metabolic process"/>
    <property type="evidence" value="ECO:0007669"/>
    <property type="project" value="TreeGrafter"/>
</dbReference>
<evidence type="ECO:0000313" key="10">
    <source>
        <dbReference type="WBParaSite" id="sdigi.contig34.g2424.t1"/>
    </source>
</evidence>
<dbReference type="GO" id="GO:0051209">
    <property type="term" value="P:release of sequestered calcium ion into cytosol"/>
    <property type="evidence" value="ECO:0007669"/>
    <property type="project" value="TreeGrafter"/>
</dbReference>
<dbReference type="PRINTS" id="PR00390">
    <property type="entry name" value="PHPHLIPASEC"/>
</dbReference>
<reference evidence="10" key="1">
    <citation type="submission" date="2022-11" db="UniProtKB">
        <authorList>
            <consortium name="WormBaseParasite"/>
        </authorList>
    </citation>
    <scope>IDENTIFICATION</scope>
</reference>
<keyword evidence="2" id="KW-0344">Guanine-nucleotide releasing factor</keyword>
<dbReference type="Pfam" id="PF00388">
    <property type="entry name" value="PI-PLC-X"/>
    <property type="match status" value="1"/>
</dbReference>
<dbReference type="Gene3D" id="3.20.20.190">
    <property type="entry name" value="Phosphatidylinositol (PI) phosphodiesterase"/>
    <property type="match status" value="2"/>
</dbReference>
<feature type="domain" description="PI-PLC Y-box" evidence="6">
    <location>
        <begin position="1202"/>
        <end position="1312"/>
    </location>
</feature>
<keyword evidence="3" id="KW-0442">Lipid degradation</keyword>
<dbReference type="CDD" id="cd00275">
    <property type="entry name" value="C2_PLC_like"/>
    <property type="match status" value="1"/>
</dbReference>
<evidence type="ECO:0000259" key="7">
    <source>
        <dbReference type="PROSITE" id="PS50009"/>
    </source>
</evidence>
<dbReference type="PROSITE" id="PS50007">
    <property type="entry name" value="PIPLC_X_DOMAIN"/>
    <property type="match status" value="1"/>
</dbReference>
<dbReference type="FunFam" id="3.10.20.90:FF:000238">
    <property type="entry name" value="Phosphoinositide phospholipase C"/>
    <property type="match status" value="1"/>
</dbReference>
<dbReference type="Pfam" id="PF00617">
    <property type="entry name" value="RasGEF"/>
    <property type="match status" value="1"/>
</dbReference>
<feature type="domain" description="Ras-GEF" evidence="7">
    <location>
        <begin position="68"/>
        <end position="331"/>
    </location>
</feature>
<evidence type="ECO:0000256" key="1">
    <source>
        <dbReference type="ARBA" id="ARBA00023224"/>
    </source>
</evidence>
<dbReference type="Proteomes" id="UP000887581">
    <property type="component" value="Unplaced"/>
</dbReference>
<dbReference type="PROSITE" id="PS50200">
    <property type="entry name" value="RA"/>
    <property type="match status" value="1"/>
</dbReference>
<dbReference type="GO" id="GO:0048015">
    <property type="term" value="P:phosphatidylinositol-mediated signaling"/>
    <property type="evidence" value="ECO:0007669"/>
    <property type="project" value="TreeGrafter"/>
</dbReference>
<dbReference type="GO" id="GO:0016042">
    <property type="term" value="P:lipid catabolic process"/>
    <property type="evidence" value="ECO:0007669"/>
    <property type="project" value="UniProtKB-KW"/>
</dbReference>
<dbReference type="Gene3D" id="1.10.840.10">
    <property type="entry name" value="Ras guanine-nucleotide exchange factors catalytic domain"/>
    <property type="match status" value="1"/>
</dbReference>
<proteinExistence type="predicted"/>
<dbReference type="Pfam" id="PF00168">
    <property type="entry name" value="C2"/>
    <property type="match status" value="1"/>
</dbReference>
<dbReference type="InterPro" id="IPR029071">
    <property type="entry name" value="Ubiquitin-like_domsf"/>
</dbReference>
<evidence type="ECO:0000259" key="8">
    <source>
        <dbReference type="PROSITE" id="PS50200"/>
    </source>
</evidence>
<dbReference type="Gene3D" id="1.10.238.10">
    <property type="entry name" value="EF-hand"/>
    <property type="match status" value="1"/>
</dbReference>
<feature type="region of interest" description="Disordered" evidence="4">
    <location>
        <begin position="605"/>
        <end position="627"/>
    </location>
</feature>
<dbReference type="InterPro" id="IPR001711">
    <property type="entry name" value="PLipase_C_Pinositol-sp_Y"/>
</dbReference>
<keyword evidence="3" id="KW-0378">Hydrolase</keyword>
<dbReference type="InterPro" id="IPR023578">
    <property type="entry name" value="Ras_GEF_dom_sf"/>
</dbReference>
<dbReference type="InterPro" id="IPR036964">
    <property type="entry name" value="RASGEF_cat_dom_sf"/>
</dbReference>
<keyword evidence="3" id="KW-0443">Lipid metabolism</keyword>
<dbReference type="GO" id="GO:0005085">
    <property type="term" value="F:guanyl-nucleotide exchange factor activity"/>
    <property type="evidence" value="ECO:0007669"/>
    <property type="project" value="UniProtKB-KW"/>
</dbReference>
<dbReference type="SMART" id="SM00314">
    <property type="entry name" value="RA"/>
    <property type="match status" value="1"/>
</dbReference>
<feature type="region of interest" description="Disordered" evidence="4">
    <location>
        <begin position="1053"/>
        <end position="1089"/>
    </location>
</feature>
<dbReference type="Gene3D" id="2.60.40.150">
    <property type="entry name" value="C2 domain"/>
    <property type="match status" value="1"/>
</dbReference>
<keyword evidence="9" id="KW-1185">Reference proteome</keyword>
<dbReference type="SUPFAM" id="SSF48366">
    <property type="entry name" value="Ras GEF"/>
    <property type="match status" value="1"/>
</dbReference>
<sequence>MAASVVGRLVNAIHLNAAPPKPNSLLVFVCKLASSRSNNCAVHGFVLGDEPIALFRPELEKLQHILHFPEELAFQLSATEYQLFYGMQPMDYVRYVSCDLTSVPVADNPSPIRNLVKRLSEISSWITHLIISLPKHEDRKATLTSIFRMIDVCWNIGNFNAAVEILMGLKSEKLRPFWLSLKPDEKRKYEQLCEILLPSNQAALSTPYREAIQRALRMPQCRLIPFFGVFLRDLYAVVNDMPSIVMISDENDKDNTELLKEQSGNDHYASDLGVSGLLNADKISLIAVVLDNLELFYRHHKNIHNFVTDPTGPSIGKENPKPKGYNPVQPVKGFLRTATLVPLDTNRFDLDVIQRLHHGTTVIHYDRYSGRSTLCLLKLDASCSLLSWRKVGHFRNKDVRDKDPYIPSVVRISSPNLQSITALEGRNPPSSPCARPAEAAFTALDCGFLRLFYVKSVESVASNDIDVEIVNCLSEQQKCADRRILWLKKLYLQLCTDYEQSKIADEGVTSGPQLYQTLQAFGGRVEGWKGLGLQNILSTSRHSRSIHSVEVAVAKNRLKQVTSAVSRRMKFVSRNSTHSQSPQPFGSLKTRYFSVRNYISGRQCAVSDPGTPKEMSRSRGSSSSTDTASLCSWYKSRKQSAKGLGILLSGKMKKTQESEELNLSPTIANEFSTSLKLWDDEYSEKPVTLFEFIEMYKLFSANMRIDLKNIFNDFLMMCSDSTSIDKRERNQKFLQMEPSFSDIEFIPNDILTRNTATQQISEKQQKIYSALAVASLNSLGLVDTSKCSFLTPKMLKQFIEKNQMEIVDDDYAIKLIQEHEPNPAYRNKQQLSFEGFVRYITDPTNYAFVPEVIKPDPNSLHYPLNYYYICSSHNTYLTGHQLKGESSTEMYRQVLLTGCRCVELDCWDGENGLPQIFHGHTLTSKIGFREVLNVIKKSAFVTSNLPVVLSIENHCSLQQQARMAQMFKNYLGEKLVTCFLFEADYSSSPRLPSPWQLQNKILIKNKKMVAEPSAGLRLDKYFIKNGGDSIMEQTEGLFGTDEDDFEEFYDDLDDEEADDSESPKVVERLSKGTQHESSSEAEDEHNNCAMSKLIHTTDTAFDSRMDDESLFVNVERVAKRPSKKIPRAPIAPELSDLVNYMQATKFKGFPGVIEVIHRQEESPRPLMMGTVRGGSNLLQITTPPRKLRSAAVFSGENKLKSVEETRFSSTSSLRPNSSAPCYHVTSLNESSARKISRKHPLKFIAYSHGRIVRTYPGGMRIDSSNFNPVQYWAFGLQMVALNFQTTDTAMALNAAMFEQTGNCGYILKPRVFWDDSHPYYNRFNPLCKDTTSISAVLYTVTIISGQHVCSSQHNASSYVELEIIGIPADCVKEKSKAVNRNSVNPIWNHTTTFRISFVDLAFFRISVCDSTNGRCMAQRVVPVRCIRAGYRHLPLRTPTNVPMEQATIFLYSYFEQEEHIYLHDEDSIVNCNIDQQLHPQILDISSTPKKKTAPILKRQIFVLRITGLYPDDTPVIVHVESFTTVKNVIQMALASAGKNADSAEEYVLVEVNSNGMFGNSDEQHDVQCGHRILSPKEPIMDSVACWNGSIRHFVVRKKGTDPNSKAWISSIIKSGVGTPSSSSASQSPSCTMSPSERKVNRSLGQHVMLHRIKSLDADVFSEKNATTNMGSFTRTVSGTFLICVHNVSRDRPYVILRASIYSTASDIIKEVPHNLH</sequence>
<dbReference type="SUPFAM" id="SSF51695">
    <property type="entry name" value="PLC-like phosphodiesterases"/>
    <property type="match status" value="1"/>
</dbReference>
<evidence type="ECO:0000256" key="3">
    <source>
        <dbReference type="RuleBase" id="RU361133"/>
    </source>
</evidence>
<feature type="domain" description="C2" evidence="5">
    <location>
        <begin position="1319"/>
        <end position="1443"/>
    </location>
</feature>
<dbReference type="InterPro" id="IPR001192">
    <property type="entry name" value="PI-PLC_fam"/>
</dbReference>
<accession>A0A915PXN4</accession>
<dbReference type="InterPro" id="IPR000159">
    <property type="entry name" value="RA_dom"/>
</dbReference>
<dbReference type="PROSITE" id="PS50009">
    <property type="entry name" value="RASGEF_CAT"/>
    <property type="match status" value="1"/>
</dbReference>
<evidence type="ECO:0000256" key="4">
    <source>
        <dbReference type="SAM" id="MobiDB-lite"/>
    </source>
</evidence>
<organism evidence="9 10">
    <name type="scientific">Setaria digitata</name>
    <dbReference type="NCBI Taxonomy" id="48799"/>
    <lineage>
        <taxon>Eukaryota</taxon>
        <taxon>Metazoa</taxon>
        <taxon>Ecdysozoa</taxon>
        <taxon>Nematoda</taxon>
        <taxon>Chromadorea</taxon>
        <taxon>Rhabditida</taxon>
        <taxon>Spirurina</taxon>
        <taxon>Spiruromorpha</taxon>
        <taxon>Filarioidea</taxon>
        <taxon>Setariidae</taxon>
        <taxon>Setaria</taxon>
    </lineage>
</organism>
<dbReference type="PANTHER" id="PTHR10336:SF6">
    <property type="entry name" value="1-PHOSPHATIDYLINOSITOL 4,5-BISPHOSPHATE PHOSPHODIESTERASE EPSILON-1"/>
    <property type="match status" value="1"/>
</dbReference>
<dbReference type="InterPro" id="IPR017946">
    <property type="entry name" value="PLC-like_Pdiesterase_TIM-brl"/>
</dbReference>
<dbReference type="Pfam" id="PF09279">
    <property type="entry name" value="EF-hand_like"/>
    <property type="match status" value="1"/>
</dbReference>
<keyword evidence="1" id="KW-0807">Transducer</keyword>
<dbReference type="SMART" id="SM00147">
    <property type="entry name" value="RasGEF"/>
    <property type="match status" value="1"/>
</dbReference>
<dbReference type="Pfam" id="PF00387">
    <property type="entry name" value="PI-PLC-Y"/>
    <property type="match status" value="1"/>
</dbReference>
<evidence type="ECO:0000259" key="5">
    <source>
        <dbReference type="PROSITE" id="PS50004"/>
    </source>
</evidence>
<feature type="region of interest" description="Disordered" evidence="4">
    <location>
        <begin position="1615"/>
        <end position="1637"/>
    </location>
</feature>
<protein>
    <recommendedName>
        <fullName evidence="3">Phosphoinositide phospholipase C</fullName>
        <ecNumber evidence="3">3.1.4.11</ecNumber>
    </recommendedName>
</protein>
<dbReference type="InterPro" id="IPR000909">
    <property type="entry name" value="PLipase_C_PInositol-sp_X_dom"/>
</dbReference>
<dbReference type="SUPFAM" id="SSF47473">
    <property type="entry name" value="EF-hand"/>
    <property type="match status" value="1"/>
</dbReference>
<dbReference type="SMART" id="SM00148">
    <property type="entry name" value="PLCXc"/>
    <property type="match status" value="1"/>
</dbReference>
<dbReference type="SMART" id="SM00239">
    <property type="entry name" value="C2"/>
    <property type="match status" value="1"/>
</dbReference>
<name>A0A915PXN4_9BILA</name>
<dbReference type="Pfam" id="PF00788">
    <property type="entry name" value="RA"/>
    <property type="match status" value="1"/>
</dbReference>
<dbReference type="GO" id="GO:0007265">
    <property type="term" value="P:Ras protein signal transduction"/>
    <property type="evidence" value="ECO:0007669"/>
    <property type="project" value="TreeGrafter"/>
</dbReference>
<dbReference type="InterPro" id="IPR035892">
    <property type="entry name" value="C2_domain_sf"/>
</dbReference>
<dbReference type="SMART" id="SM00149">
    <property type="entry name" value="PLCYc"/>
    <property type="match status" value="1"/>
</dbReference>
<dbReference type="PANTHER" id="PTHR10336">
    <property type="entry name" value="PHOSPHOINOSITIDE-SPECIFIC PHOSPHOLIPASE C FAMILY PROTEIN"/>
    <property type="match status" value="1"/>
</dbReference>
<dbReference type="PROSITE" id="PS50008">
    <property type="entry name" value="PIPLC_Y_DOMAIN"/>
    <property type="match status" value="1"/>
</dbReference>
<dbReference type="EC" id="3.1.4.11" evidence="3"/>
<feature type="compositionally biased region" description="Basic and acidic residues" evidence="4">
    <location>
        <begin position="1061"/>
        <end position="1078"/>
    </location>
</feature>
<feature type="compositionally biased region" description="Low complexity" evidence="4">
    <location>
        <begin position="1619"/>
        <end position="1634"/>
    </location>
</feature>
<dbReference type="Gene3D" id="3.10.20.90">
    <property type="entry name" value="Phosphatidylinositol 3-kinase Catalytic Subunit, Chain A, domain 1"/>
    <property type="match status" value="2"/>
</dbReference>
<dbReference type="SUPFAM" id="SSF49562">
    <property type="entry name" value="C2 domain (Calcium/lipid-binding domain, CaLB)"/>
    <property type="match status" value="1"/>
</dbReference>
<evidence type="ECO:0000259" key="6">
    <source>
        <dbReference type="PROSITE" id="PS50008"/>
    </source>
</evidence>
<dbReference type="InterPro" id="IPR001895">
    <property type="entry name" value="RASGEF_cat_dom"/>
</dbReference>
<evidence type="ECO:0000256" key="2">
    <source>
        <dbReference type="PROSITE-ProRule" id="PRU00168"/>
    </source>
</evidence>
<dbReference type="WBParaSite" id="sdigi.contig34.g2424.t1">
    <property type="protein sequence ID" value="sdigi.contig34.g2424.t1"/>
    <property type="gene ID" value="sdigi.contig34.g2424"/>
</dbReference>
<dbReference type="FunFam" id="2.60.40.150:FF:000183">
    <property type="entry name" value="Phosphoinositide phospholipase C"/>
    <property type="match status" value="1"/>
</dbReference>
<evidence type="ECO:0000313" key="9">
    <source>
        <dbReference type="Proteomes" id="UP000887581"/>
    </source>
</evidence>
<dbReference type="SUPFAM" id="SSF54236">
    <property type="entry name" value="Ubiquitin-like"/>
    <property type="match status" value="2"/>
</dbReference>
<dbReference type="GO" id="GO:0004435">
    <property type="term" value="F:phosphatidylinositol-4,5-bisphosphate phospholipase C activity"/>
    <property type="evidence" value="ECO:0007669"/>
    <property type="project" value="UniProtKB-EC"/>
</dbReference>
<dbReference type="PROSITE" id="PS50004">
    <property type="entry name" value="C2"/>
    <property type="match status" value="1"/>
</dbReference>
<dbReference type="InterPro" id="IPR015359">
    <property type="entry name" value="PLC_EF-hand-like"/>
</dbReference>
<feature type="domain" description="Ras-associating" evidence="8">
    <location>
        <begin position="1499"/>
        <end position="1600"/>
    </location>
</feature>
<dbReference type="GO" id="GO:0007186">
    <property type="term" value="P:G protein-coupled receptor signaling pathway"/>
    <property type="evidence" value="ECO:0007669"/>
    <property type="project" value="TreeGrafter"/>
</dbReference>
<dbReference type="InterPro" id="IPR011992">
    <property type="entry name" value="EF-hand-dom_pair"/>
</dbReference>
<dbReference type="InterPro" id="IPR000008">
    <property type="entry name" value="C2_dom"/>
</dbReference>
<comment type="catalytic activity">
    <reaction evidence="3">
        <text>a 1,2-diacyl-sn-glycero-3-phospho-(1D-myo-inositol-4,5-bisphosphate) + H2O = 1D-myo-inositol 1,4,5-trisphosphate + a 1,2-diacyl-sn-glycerol + H(+)</text>
        <dbReference type="Rhea" id="RHEA:33179"/>
        <dbReference type="ChEBI" id="CHEBI:15377"/>
        <dbReference type="ChEBI" id="CHEBI:15378"/>
        <dbReference type="ChEBI" id="CHEBI:17815"/>
        <dbReference type="ChEBI" id="CHEBI:58456"/>
        <dbReference type="ChEBI" id="CHEBI:203600"/>
        <dbReference type="EC" id="3.1.4.11"/>
    </reaction>
</comment>